<dbReference type="Proteomes" id="UP000002028">
    <property type="component" value="Chromosome"/>
</dbReference>
<evidence type="ECO:0000313" key="2">
    <source>
        <dbReference type="Proteomes" id="UP000002028"/>
    </source>
</evidence>
<evidence type="ECO:0000313" key="1">
    <source>
        <dbReference type="EMBL" id="ADB40325.1"/>
    </source>
</evidence>
<accession>D2QLN5</accession>
<dbReference type="KEGG" id="sli:Slin_4343"/>
<keyword evidence="2" id="KW-1185">Reference proteome</keyword>
<organism evidence="1 2">
    <name type="scientific">Spirosoma linguale (strain ATCC 33905 / DSM 74 / LMG 10896 / Claus 1)</name>
    <dbReference type="NCBI Taxonomy" id="504472"/>
    <lineage>
        <taxon>Bacteria</taxon>
        <taxon>Pseudomonadati</taxon>
        <taxon>Bacteroidota</taxon>
        <taxon>Cytophagia</taxon>
        <taxon>Cytophagales</taxon>
        <taxon>Cytophagaceae</taxon>
        <taxon>Spirosoma</taxon>
    </lineage>
</organism>
<dbReference type="eggNOG" id="ENOG5032S82">
    <property type="taxonomic scope" value="Bacteria"/>
</dbReference>
<protein>
    <recommendedName>
        <fullName evidence="3">DUF2971 domain-containing protein</fullName>
    </recommendedName>
</protein>
<reference evidence="1 2" key="1">
    <citation type="journal article" date="2010" name="Stand. Genomic Sci.">
        <title>Complete genome sequence of Spirosoma linguale type strain (1).</title>
        <authorList>
            <person name="Lail K."/>
            <person name="Sikorski J."/>
            <person name="Saunders E."/>
            <person name="Lapidus A."/>
            <person name="Glavina Del Rio T."/>
            <person name="Copeland A."/>
            <person name="Tice H."/>
            <person name="Cheng J.-F."/>
            <person name="Lucas S."/>
            <person name="Nolan M."/>
            <person name="Bruce D."/>
            <person name="Goodwin L."/>
            <person name="Pitluck S."/>
            <person name="Ivanova N."/>
            <person name="Mavromatis K."/>
            <person name="Ovchinnikova G."/>
            <person name="Pati A."/>
            <person name="Chen A."/>
            <person name="Palaniappan K."/>
            <person name="Land M."/>
            <person name="Hauser L."/>
            <person name="Chang Y.-J."/>
            <person name="Jeffries C.D."/>
            <person name="Chain P."/>
            <person name="Brettin T."/>
            <person name="Detter J.C."/>
            <person name="Schuetze A."/>
            <person name="Rohde M."/>
            <person name="Tindall B.J."/>
            <person name="Goeker M."/>
            <person name="Bristow J."/>
            <person name="Eisen J.A."/>
            <person name="Markowitz V."/>
            <person name="Hugenholtz P."/>
            <person name="Kyrpides N.C."/>
            <person name="Klenk H.-P."/>
            <person name="Chen F."/>
        </authorList>
    </citation>
    <scope>NUCLEOTIDE SEQUENCE [LARGE SCALE GENOMIC DNA]</scope>
    <source>
        <strain evidence="2">ATCC 33905 / DSM 74 / LMG 10896 / Claus 1</strain>
    </source>
</reference>
<dbReference type="RefSeq" id="WP_012928830.1">
    <property type="nucleotide sequence ID" value="NC_013730.1"/>
</dbReference>
<name>D2QLN5_SPILD</name>
<dbReference type="AlphaFoldDB" id="D2QLN5"/>
<sequence length="278" mass="32581">MPNYPTKTSRTPVGLIMEQERLDEFDKTLFSPPSDRAVKVWRYMNYTSFMALLNSGSLHLTRCDQFDDHFEGIVPEEDARLQRDQYKDALVNKSRLTPGQLAEVLEKVWRKYQRHYVFINCWHISSHESAALWKLYGTAKESIAIQTTYDRLREVLPASYQIGEVKYVDHETYMNREKDGFFSIMFKRKSFQHERELRVCYVDAYEFQQDVKNPAEFFCPTNARLVETVPVDLNALVESVRIGPQTPDWFVKLVKDSVLRFGYNLPVSQSGLDNYPFG</sequence>
<proteinExistence type="predicted"/>
<evidence type="ECO:0008006" key="3">
    <source>
        <dbReference type="Google" id="ProtNLM"/>
    </source>
</evidence>
<dbReference type="HOGENOM" id="CLU_073012_0_0_10"/>
<dbReference type="EMBL" id="CP001769">
    <property type="protein sequence ID" value="ADB40325.1"/>
    <property type="molecule type" value="Genomic_DNA"/>
</dbReference>
<gene>
    <name evidence="1" type="ordered locus">Slin_4343</name>
</gene>